<protein>
    <submittedName>
        <fullName evidence="11">Uncharacterized protein</fullName>
    </submittedName>
</protein>
<comment type="caution">
    <text evidence="11">The sequence shown here is derived from an EMBL/GenBank/DDBJ whole genome shotgun (WGS) entry which is preliminary data.</text>
</comment>
<dbReference type="Proteomes" id="UP000789390">
    <property type="component" value="Unassembled WGS sequence"/>
</dbReference>
<evidence type="ECO:0000313" key="12">
    <source>
        <dbReference type="Proteomes" id="UP000789390"/>
    </source>
</evidence>
<evidence type="ECO:0000256" key="5">
    <source>
        <dbReference type="ARBA" id="ARBA00022968"/>
    </source>
</evidence>
<keyword evidence="7" id="KW-0333">Golgi apparatus</keyword>
<evidence type="ECO:0000256" key="3">
    <source>
        <dbReference type="ARBA" id="ARBA00022490"/>
    </source>
</evidence>
<sequence>MDSDDEDVSENDILDWYKSEVADIWDTATDSAFADLSSNFTDMFRQVMNDVKQRSQASRVPNGHAVEVNGHSSEVNGVSDPQASTEPATNTVSVSSDQLMAMLQDEDEDWLEESNNPLHDEEPMVLSVQLTDSQNPQTEEDQKNVKGVSQESNHLADSILLLSVPHHGTALQFFMLALKFLFYFFIILNALYTSPPIHKPLQKWFHKNVQDYIYPSMRQLLLWYATHPLIQSYPFLTDLHEETCLISSYPLYGYVKSSCSPVTAFEQENMLIDELSSGYYDSDILILMKSAGVEVALKDIKHAYSKNSKQLLQGIGGFKSNQYPNFNSVLEHPSKFLRQDLRAYWKGNRVGSTRLFRNLYHLSTYSSKRCSRTVPTRWYTGNRIFKRLAHIK</sequence>
<comment type="subcellular location">
    <subcellularLocation>
        <location evidence="2">Cytoplasm</location>
    </subcellularLocation>
    <subcellularLocation>
        <location evidence="1">Golgi apparatus membrane</location>
        <topology evidence="1">Single-pass type II membrane protein</topology>
    </subcellularLocation>
</comment>
<feature type="transmembrane region" description="Helical" evidence="10">
    <location>
        <begin position="170"/>
        <end position="192"/>
    </location>
</feature>
<evidence type="ECO:0000313" key="11">
    <source>
        <dbReference type="EMBL" id="CAH0103009.1"/>
    </source>
</evidence>
<evidence type="ECO:0000256" key="10">
    <source>
        <dbReference type="SAM" id="Phobius"/>
    </source>
</evidence>
<proteinExistence type="predicted"/>
<dbReference type="PANTHER" id="PTHR35259:SF1">
    <property type="entry name" value="BOMBESIN RECEPTOR-ACTIVATED PROTEIN C6ORF89"/>
    <property type="match status" value="1"/>
</dbReference>
<dbReference type="GO" id="GO:0000139">
    <property type="term" value="C:Golgi membrane"/>
    <property type="evidence" value="ECO:0007669"/>
    <property type="project" value="UniProtKB-SubCell"/>
</dbReference>
<dbReference type="OrthoDB" id="6356734at2759"/>
<reference evidence="11" key="1">
    <citation type="submission" date="2021-11" db="EMBL/GenBank/DDBJ databases">
        <authorList>
            <person name="Schell T."/>
        </authorList>
    </citation>
    <scope>NUCLEOTIDE SEQUENCE</scope>
    <source>
        <strain evidence="11">M5</strain>
    </source>
</reference>
<gene>
    <name evidence="11" type="ORF">DGAL_LOCUS5542</name>
</gene>
<evidence type="ECO:0000256" key="1">
    <source>
        <dbReference type="ARBA" id="ARBA00004323"/>
    </source>
</evidence>
<evidence type="ECO:0000256" key="6">
    <source>
        <dbReference type="ARBA" id="ARBA00022989"/>
    </source>
</evidence>
<evidence type="ECO:0000256" key="8">
    <source>
        <dbReference type="ARBA" id="ARBA00023136"/>
    </source>
</evidence>
<keyword evidence="5" id="KW-0735">Signal-anchor</keyword>
<feature type="compositionally biased region" description="Polar residues" evidence="9">
    <location>
        <begin position="70"/>
        <end position="93"/>
    </location>
</feature>
<evidence type="ECO:0000256" key="2">
    <source>
        <dbReference type="ARBA" id="ARBA00004496"/>
    </source>
</evidence>
<accession>A0A8J2RHE9</accession>
<evidence type="ECO:0000256" key="7">
    <source>
        <dbReference type="ARBA" id="ARBA00023034"/>
    </source>
</evidence>
<dbReference type="AlphaFoldDB" id="A0A8J2RHE9"/>
<dbReference type="PANTHER" id="PTHR35259">
    <property type="entry name" value="BOMBESIN RECEPTOR-ACTIVATED PROTEIN C6ORF89"/>
    <property type="match status" value="1"/>
</dbReference>
<keyword evidence="8 10" id="KW-0472">Membrane</keyword>
<evidence type="ECO:0000256" key="4">
    <source>
        <dbReference type="ARBA" id="ARBA00022692"/>
    </source>
</evidence>
<organism evidence="11 12">
    <name type="scientific">Daphnia galeata</name>
    <dbReference type="NCBI Taxonomy" id="27404"/>
    <lineage>
        <taxon>Eukaryota</taxon>
        <taxon>Metazoa</taxon>
        <taxon>Ecdysozoa</taxon>
        <taxon>Arthropoda</taxon>
        <taxon>Crustacea</taxon>
        <taxon>Branchiopoda</taxon>
        <taxon>Diplostraca</taxon>
        <taxon>Cladocera</taxon>
        <taxon>Anomopoda</taxon>
        <taxon>Daphniidae</taxon>
        <taxon>Daphnia</taxon>
    </lineage>
</organism>
<dbReference type="InterPro" id="IPR038757">
    <property type="entry name" value="BRAP"/>
</dbReference>
<keyword evidence="4 10" id="KW-0812">Transmembrane</keyword>
<dbReference type="EMBL" id="CAKKLH010000101">
    <property type="protein sequence ID" value="CAH0103009.1"/>
    <property type="molecule type" value="Genomic_DNA"/>
</dbReference>
<feature type="region of interest" description="Disordered" evidence="9">
    <location>
        <begin position="55"/>
        <end position="93"/>
    </location>
</feature>
<keyword evidence="6 10" id="KW-1133">Transmembrane helix</keyword>
<keyword evidence="3" id="KW-0963">Cytoplasm</keyword>
<keyword evidence="12" id="KW-1185">Reference proteome</keyword>
<name>A0A8J2RHE9_9CRUS</name>
<evidence type="ECO:0000256" key="9">
    <source>
        <dbReference type="SAM" id="MobiDB-lite"/>
    </source>
</evidence>